<dbReference type="AlphaFoldDB" id="A0A1V0URS0"/>
<dbReference type="EMBL" id="CP020557">
    <property type="protein sequence ID" value="ARF67983.1"/>
    <property type="molecule type" value="Genomic_DNA"/>
</dbReference>
<gene>
    <name evidence="3" type="ORF">B7C51_09295</name>
</gene>
<dbReference type="InterPro" id="IPR011009">
    <property type="entry name" value="Kinase-like_dom_sf"/>
</dbReference>
<evidence type="ECO:0000313" key="4">
    <source>
        <dbReference type="Proteomes" id="UP000192727"/>
    </source>
</evidence>
<comment type="similarity">
    <text evidence="1">Belongs to the pseudomonas-type ThrB family.</text>
</comment>
<sequence length="327" mass="38243">MDVHMHSIQDEIMETLSAILSLQVLDAVPIHRGWLNLKWKVITDEGVMFVKQYSAERCQNIDLSEIYLTLRFQEFLHHSGIPCPLPIAKSGNLLHQTPGGQRFVVMPFCPGEMVKPGKLNEHQAHHLGRMTGKMHRLLNEGPSAHRHELFWIPPSISEQLQVWQKAKDQAERSGSPGVLQKLEKRRHLIERMNVQEFEEARTGWTHQDLWVDNLLFYPRELSSILDFDRLRYTYPELDVARSVLSGMLEGETLHINRVSAFLDGYREEIPFAPGEIARSLRLIWWLESPYWLTENMENFGTFPHRFSEEMSWLMDHWDELDERLGQA</sequence>
<dbReference type="PANTHER" id="PTHR21064">
    <property type="entry name" value="AMINOGLYCOSIDE PHOSPHOTRANSFERASE DOMAIN-CONTAINING PROTEIN-RELATED"/>
    <property type="match status" value="1"/>
</dbReference>
<dbReference type="SUPFAM" id="SSF56112">
    <property type="entry name" value="Protein kinase-like (PK-like)"/>
    <property type="match status" value="1"/>
</dbReference>
<organism evidence="3 4">
    <name type="scientific">Paenibacillus larvae subsp. pulvifaciens</name>
    <dbReference type="NCBI Taxonomy" id="1477"/>
    <lineage>
        <taxon>Bacteria</taxon>
        <taxon>Bacillati</taxon>
        <taxon>Bacillota</taxon>
        <taxon>Bacilli</taxon>
        <taxon>Bacillales</taxon>
        <taxon>Paenibacillaceae</taxon>
        <taxon>Paenibacillus</taxon>
    </lineage>
</organism>
<name>A0A1V0URS0_9BACL</name>
<dbReference type="Proteomes" id="UP000192727">
    <property type="component" value="Chromosome"/>
</dbReference>
<dbReference type="InterPro" id="IPR050249">
    <property type="entry name" value="Pseudomonas-type_ThrB"/>
</dbReference>
<protein>
    <recommendedName>
        <fullName evidence="2">Aminoglycoside phosphotransferase domain-containing protein</fullName>
    </recommendedName>
</protein>
<feature type="domain" description="Aminoglycoside phosphotransferase" evidence="2">
    <location>
        <begin position="27"/>
        <end position="266"/>
    </location>
</feature>
<dbReference type="Gene3D" id="3.30.200.20">
    <property type="entry name" value="Phosphorylase Kinase, domain 1"/>
    <property type="match status" value="1"/>
</dbReference>
<evidence type="ECO:0000259" key="2">
    <source>
        <dbReference type="Pfam" id="PF01636"/>
    </source>
</evidence>
<dbReference type="PANTHER" id="PTHR21064:SF6">
    <property type="entry name" value="AMINOGLYCOSIDE PHOSPHOTRANSFERASE DOMAIN-CONTAINING PROTEIN"/>
    <property type="match status" value="1"/>
</dbReference>
<evidence type="ECO:0000313" key="3">
    <source>
        <dbReference type="EMBL" id="ARF67983.1"/>
    </source>
</evidence>
<proteinExistence type="inferred from homology"/>
<dbReference type="RefSeq" id="WP_083039778.1">
    <property type="nucleotide sequence ID" value="NZ_CP020557.1"/>
</dbReference>
<accession>A0A1V0URS0</accession>
<dbReference type="Pfam" id="PF01636">
    <property type="entry name" value="APH"/>
    <property type="match status" value="1"/>
</dbReference>
<dbReference type="GO" id="GO:0019202">
    <property type="term" value="F:amino acid kinase activity"/>
    <property type="evidence" value="ECO:0007669"/>
    <property type="project" value="TreeGrafter"/>
</dbReference>
<evidence type="ECO:0000256" key="1">
    <source>
        <dbReference type="ARBA" id="ARBA00038240"/>
    </source>
</evidence>
<dbReference type="InterPro" id="IPR002575">
    <property type="entry name" value="Aminoglycoside_PTrfase"/>
</dbReference>
<dbReference type="Gene3D" id="3.90.1200.10">
    <property type="match status" value="1"/>
</dbReference>
<reference evidence="3 4" key="1">
    <citation type="submission" date="2017-03" db="EMBL/GenBank/DDBJ databases">
        <title>Paenibacillus larvae genome sequencing.</title>
        <authorList>
            <person name="Dingman D.W."/>
        </authorList>
    </citation>
    <scope>NUCLEOTIDE SEQUENCE [LARGE SCALE GENOMIC DNA]</scope>
    <source>
        <strain evidence="3 4">SAG 10367</strain>
    </source>
</reference>